<organism evidence="2 3">
    <name type="scientific">Cladophialophora psammophila CBS 110553</name>
    <dbReference type="NCBI Taxonomy" id="1182543"/>
    <lineage>
        <taxon>Eukaryota</taxon>
        <taxon>Fungi</taxon>
        <taxon>Dikarya</taxon>
        <taxon>Ascomycota</taxon>
        <taxon>Pezizomycotina</taxon>
        <taxon>Eurotiomycetes</taxon>
        <taxon>Chaetothyriomycetidae</taxon>
        <taxon>Chaetothyriales</taxon>
        <taxon>Herpotrichiellaceae</taxon>
        <taxon>Cladophialophora</taxon>
    </lineage>
</organism>
<evidence type="ECO:0000313" key="2">
    <source>
        <dbReference type="EMBL" id="EXJ75526.1"/>
    </source>
</evidence>
<dbReference type="EMBL" id="AMGX01000001">
    <property type="protein sequence ID" value="EXJ75526.1"/>
    <property type="molecule type" value="Genomic_DNA"/>
</dbReference>
<dbReference type="eggNOG" id="ENOG502S6B1">
    <property type="taxonomic scope" value="Eukaryota"/>
</dbReference>
<feature type="signal peptide" evidence="1">
    <location>
        <begin position="1"/>
        <end position="15"/>
    </location>
</feature>
<comment type="caution">
    <text evidence="2">The sequence shown here is derived from an EMBL/GenBank/DDBJ whole genome shotgun (WGS) entry which is preliminary data.</text>
</comment>
<name>W9XF02_9EURO</name>
<dbReference type="PANTHER" id="PTHR42047:SF1">
    <property type="entry name" value="PROTEIN, PUTATIVE (AFU_ORTHOLOGUE AFUA_6G03560)-RELATED"/>
    <property type="match status" value="1"/>
</dbReference>
<feature type="chain" id="PRO_5012181243" description="IgE-binding protein" evidence="1">
    <location>
        <begin position="16"/>
        <end position="243"/>
    </location>
</feature>
<gene>
    <name evidence="2" type="ORF">A1O5_00032</name>
</gene>
<dbReference type="PANTHER" id="PTHR42047">
    <property type="entry name" value="PROTEIN, PUTATIVE (AFU_ORTHOLOGUE AFUA_6G03560)-RELATED"/>
    <property type="match status" value="1"/>
</dbReference>
<reference evidence="2 3" key="1">
    <citation type="submission" date="2013-03" db="EMBL/GenBank/DDBJ databases">
        <title>The Genome Sequence of Cladophialophora psammophila CBS 110553.</title>
        <authorList>
            <consortium name="The Broad Institute Genomics Platform"/>
            <person name="Cuomo C."/>
            <person name="de Hoog S."/>
            <person name="Gorbushina A."/>
            <person name="Walker B."/>
            <person name="Young S.K."/>
            <person name="Zeng Q."/>
            <person name="Gargeya S."/>
            <person name="Fitzgerald M."/>
            <person name="Haas B."/>
            <person name="Abouelleil A."/>
            <person name="Allen A.W."/>
            <person name="Alvarado L."/>
            <person name="Arachchi H.M."/>
            <person name="Berlin A.M."/>
            <person name="Chapman S.B."/>
            <person name="Gainer-Dewar J."/>
            <person name="Goldberg J."/>
            <person name="Griggs A."/>
            <person name="Gujja S."/>
            <person name="Hansen M."/>
            <person name="Howarth C."/>
            <person name="Imamovic A."/>
            <person name="Ireland A."/>
            <person name="Larimer J."/>
            <person name="McCowan C."/>
            <person name="Murphy C."/>
            <person name="Pearson M."/>
            <person name="Poon T.W."/>
            <person name="Priest M."/>
            <person name="Roberts A."/>
            <person name="Saif S."/>
            <person name="Shea T."/>
            <person name="Sisk P."/>
            <person name="Sykes S."/>
            <person name="Wortman J."/>
            <person name="Nusbaum C."/>
            <person name="Birren B."/>
        </authorList>
    </citation>
    <scope>NUCLEOTIDE SEQUENCE [LARGE SCALE GENOMIC DNA]</scope>
    <source>
        <strain evidence="2 3">CBS 110553</strain>
    </source>
</reference>
<sequence>MLPILHLIAISLARAATFASPHPQASTTPCVETDTSTTASDTVITLSSTLTATVTASRSTTPVSSSSTVGPQTSPTSWLTVMASRVGSPIHLLPMNAAGYRFYLGGDTVSYCPTDVEETGDCPAGNQTVLSPCAMGALVPGGQHLYVTPNGEVGYTQAHSTFMPEGSVQCPFTYSKAPGATIGRLGLRAFGASGLIACPTYGGPWQVFANLKNMTAPRGNASQCLGFDPLALNTADIGVWQYT</sequence>
<accession>W9XF02</accession>
<keyword evidence="3" id="KW-1185">Reference proteome</keyword>
<dbReference type="STRING" id="1182543.W9XF02"/>
<dbReference type="AlphaFoldDB" id="W9XF02"/>
<dbReference type="InterPro" id="IPR052820">
    <property type="entry name" value="PhiA_domain"/>
</dbReference>
<dbReference type="Proteomes" id="UP000019471">
    <property type="component" value="Unassembled WGS sequence"/>
</dbReference>
<evidence type="ECO:0000256" key="1">
    <source>
        <dbReference type="SAM" id="SignalP"/>
    </source>
</evidence>
<dbReference type="RefSeq" id="XP_007738843.1">
    <property type="nucleotide sequence ID" value="XM_007740653.1"/>
</dbReference>
<evidence type="ECO:0000313" key="3">
    <source>
        <dbReference type="Proteomes" id="UP000019471"/>
    </source>
</evidence>
<dbReference type="HOGENOM" id="CLU_078556_0_0_1"/>
<evidence type="ECO:0008006" key="4">
    <source>
        <dbReference type="Google" id="ProtNLM"/>
    </source>
</evidence>
<dbReference type="GeneID" id="19184770"/>
<protein>
    <recommendedName>
        <fullName evidence="4">IgE-binding protein</fullName>
    </recommendedName>
</protein>
<dbReference type="OrthoDB" id="5430620at2759"/>
<proteinExistence type="predicted"/>
<keyword evidence="1" id="KW-0732">Signal</keyword>